<gene>
    <name evidence="2" type="ORF">GCM10007852_16970</name>
</gene>
<comment type="caution">
    <text evidence="2">The sequence shown here is derived from an EMBL/GenBank/DDBJ whole genome shotgun (WGS) entry which is preliminary data.</text>
</comment>
<evidence type="ECO:0000313" key="3">
    <source>
        <dbReference type="Proteomes" id="UP001156601"/>
    </source>
</evidence>
<feature type="transmembrane region" description="Helical" evidence="1">
    <location>
        <begin position="5"/>
        <end position="24"/>
    </location>
</feature>
<protein>
    <submittedName>
        <fullName evidence="2">Uncharacterized protein</fullName>
    </submittedName>
</protein>
<accession>A0AA37WJZ7</accession>
<organism evidence="2 3">
    <name type="scientific">Agaribacter marinus</name>
    <dbReference type="NCBI Taxonomy" id="1431249"/>
    <lineage>
        <taxon>Bacteria</taxon>
        <taxon>Pseudomonadati</taxon>
        <taxon>Pseudomonadota</taxon>
        <taxon>Gammaproteobacteria</taxon>
        <taxon>Alteromonadales</taxon>
        <taxon>Alteromonadaceae</taxon>
        <taxon>Agaribacter</taxon>
    </lineage>
</organism>
<dbReference type="RefSeq" id="WP_284217069.1">
    <property type="nucleotide sequence ID" value="NZ_BSOT01000005.1"/>
</dbReference>
<evidence type="ECO:0000256" key="1">
    <source>
        <dbReference type="SAM" id="Phobius"/>
    </source>
</evidence>
<reference evidence="2" key="1">
    <citation type="journal article" date="2014" name="Int. J. Syst. Evol. Microbiol.">
        <title>Complete genome sequence of Corynebacterium casei LMG S-19264T (=DSM 44701T), isolated from a smear-ripened cheese.</title>
        <authorList>
            <consortium name="US DOE Joint Genome Institute (JGI-PGF)"/>
            <person name="Walter F."/>
            <person name="Albersmeier A."/>
            <person name="Kalinowski J."/>
            <person name="Ruckert C."/>
        </authorList>
    </citation>
    <scope>NUCLEOTIDE SEQUENCE</scope>
    <source>
        <strain evidence="2">NBRC 110023</strain>
    </source>
</reference>
<reference evidence="2" key="2">
    <citation type="submission" date="2023-01" db="EMBL/GenBank/DDBJ databases">
        <title>Draft genome sequence of Agaribacter marinus strain NBRC 110023.</title>
        <authorList>
            <person name="Sun Q."/>
            <person name="Mori K."/>
        </authorList>
    </citation>
    <scope>NUCLEOTIDE SEQUENCE</scope>
    <source>
        <strain evidence="2">NBRC 110023</strain>
    </source>
</reference>
<keyword evidence="3" id="KW-1185">Reference proteome</keyword>
<name>A0AA37WJZ7_9ALTE</name>
<proteinExistence type="predicted"/>
<evidence type="ECO:0000313" key="2">
    <source>
        <dbReference type="EMBL" id="GLR70789.1"/>
    </source>
</evidence>
<keyword evidence="1" id="KW-1133">Transmembrane helix</keyword>
<dbReference type="AlphaFoldDB" id="A0AA37WJZ7"/>
<dbReference type="Proteomes" id="UP001156601">
    <property type="component" value="Unassembled WGS sequence"/>
</dbReference>
<keyword evidence="1" id="KW-0812">Transmembrane</keyword>
<sequence>MSSKAIAIVSVSVLVIVCFWFFYWNAPIAKDNLEFQVVESKFPLVNKTASTLDSDIVENQSHKPIESHILGHEDLPTKLPIVADKKDFVDLEDAWCIPSDDLRIEDQDFVAALQNDWMEYSGVAYIKQNDAVYDDDQNHPNNVFVAPYQEMPIEEIKDLTLLGDKWAMIAFLQKSTMDYRDEQYAAAMNLLAIGASYHAIEYLIISELASAKTSFRRTKTLDKSREHMINAVAYTIYGLNELNISALTAYAGNISQDELFQGVLNPSLTLADAQGDISIRYETLLRDIKEARQAQGISPQDPPEEVKKLFARDIASFKFRRKEAMEQLYTALAPSHLSTDNTECVDRHINNLRIIKEQMASLK</sequence>
<keyword evidence="1" id="KW-0472">Membrane</keyword>
<dbReference type="EMBL" id="BSOT01000005">
    <property type="protein sequence ID" value="GLR70789.1"/>
    <property type="molecule type" value="Genomic_DNA"/>
</dbReference>